<dbReference type="Pfam" id="PF12696">
    <property type="entry name" value="TraG-D_C"/>
    <property type="match status" value="1"/>
</dbReference>
<dbReference type="AlphaFoldDB" id="A0A0L8N156"/>
<evidence type="ECO:0000256" key="4">
    <source>
        <dbReference type="ARBA" id="ARBA00022989"/>
    </source>
</evidence>
<evidence type="ECO:0000313" key="9">
    <source>
        <dbReference type="Proteomes" id="UP000037084"/>
    </source>
</evidence>
<evidence type="ECO:0000256" key="2">
    <source>
        <dbReference type="ARBA" id="ARBA00022475"/>
    </source>
</evidence>
<feature type="transmembrane region" description="Helical" evidence="6">
    <location>
        <begin position="68"/>
        <end position="88"/>
    </location>
</feature>
<evidence type="ECO:0000256" key="1">
    <source>
        <dbReference type="ARBA" id="ARBA00004651"/>
    </source>
</evidence>
<dbReference type="Gene3D" id="3.40.50.300">
    <property type="entry name" value="P-loop containing nucleotide triphosphate hydrolases"/>
    <property type="match status" value="1"/>
</dbReference>
<dbReference type="PANTHER" id="PTHR37937">
    <property type="entry name" value="CONJUGATIVE TRANSFER: DNA TRANSPORT"/>
    <property type="match status" value="1"/>
</dbReference>
<feature type="transmembrane region" description="Helical" evidence="6">
    <location>
        <begin position="12"/>
        <end position="36"/>
    </location>
</feature>
<reference evidence="9" key="1">
    <citation type="submission" date="2015-07" db="EMBL/GenBank/DDBJ databases">
        <authorList>
            <consortium name="Consortium for Microbial Forensics and Genomics (microFORGE)"/>
            <person name="Knight B.M."/>
            <person name="Roberts D.P."/>
            <person name="Lin D."/>
            <person name="Hari K."/>
            <person name="Fletcher J."/>
            <person name="Melcher U."/>
            <person name="Blagden T."/>
            <person name="Winegar R.A."/>
        </authorList>
    </citation>
    <scope>NUCLEOTIDE SEQUENCE [LARGE SCALE GENOMIC DNA]</scope>
    <source>
        <strain evidence="9">NRRL B-1447</strain>
    </source>
</reference>
<sequence>MMTENDRAWAAGGIFLGGAVTLSVATWAGAAAGALLTGEDVASFPLSLVAAWQMATDWAAAWPHSQTASAVGAALFDVAVVALVVWAMRVTFRWFRNPAGLATLHQVRELTPKHAARTATRLRISLRNTKPKDLPARDRGVLLGDHLPSGMELRGSDEDTYVAIMAPRAGKSTSLAIPVAEEAPGALLMTSNKADVYAATLLSRSRKGQAWILDTQGVAQSERDMWWDMVAQAETLEGAERLASHFVTQITSEQADPFWSQAAGDLLVGLFRAAWWEGGSVRDVMKWLSDPKEKAPLRVLYQHEPVLAEQVDSSINIAEETQSGIYQNARTAMSALRDEAVLAWVTPDKHRPSFDPEHFATSTDTLYLLSKKGGPASAVVAALADAVFTAGAEAGERHGGRLPEPMRAVLDEAANICRIADLPDLYSHLGSRGITPFVILQSYRQGVKAWGEVGMDALWSAATKKLIGVGLDDAKFAGDVSTLTGAHHVERGSYSKSKEGYSRSYSEQREQVLDPAEIRAMKKGTALLMATGMPVAQIGLRPWYAEKAMAHIGPQMAAEELSITKRAIAAHEQRKAARGAR</sequence>
<evidence type="ECO:0000256" key="6">
    <source>
        <dbReference type="SAM" id="Phobius"/>
    </source>
</evidence>
<dbReference type="PANTHER" id="PTHR37937:SF1">
    <property type="entry name" value="CONJUGATIVE TRANSFER: DNA TRANSPORT"/>
    <property type="match status" value="1"/>
</dbReference>
<keyword evidence="3 6" id="KW-0812">Transmembrane</keyword>
<dbReference type="GO" id="GO:0005886">
    <property type="term" value="C:plasma membrane"/>
    <property type="evidence" value="ECO:0007669"/>
    <property type="project" value="UniProtKB-SubCell"/>
</dbReference>
<gene>
    <name evidence="8" type="ORF">ADK75_07555</name>
</gene>
<dbReference type="Proteomes" id="UP000037084">
    <property type="component" value="Unassembled WGS sequence"/>
</dbReference>
<evidence type="ECO:0000256" key="3">
    <source>
        <dbReference type="ARBA" id="ARBA00022692"/>
    </source>
</evidence>
<dbReference type="EMBL" id="LGUV01000050">
    <property type="protein sequence ID" value="KOG56411.1"/>
    <property type="molecule type" value="Genomic_DNA"/>
</dbReference>
<protein>
    <submittedName>
        <fullName evidence="8">Membrane protein</fullName>
    </submittedName>
</protein>
<evidence type="ECO:0000256" key="5">
    <source>
        <dbReference type="ARBA" id="ARBA00023136"/>
    </source>
</evidence>
<organism evidence="8 9">
    <name type="scientific">Streptomyces virginiae</name>
    <name type="common">Streptomyces cinnamonensis</name>
    <dbReference type="NCBI Taxonomy" id="1961"/>
    <lineage>
        <taxon>Bacteria</taxon>
        <taxon>Bacillati</taxon>
        <taxon>Actinomycetota</taxon>
        <taxon>Actinomycetes</taxon>
        <taxon>Kitasatosporales</taxon>
        <taxon>Streptomycetaceae</taxon>
        <taxon>Streptomyces</taxon>
    </lineage>
</organism>
<proteinExistence type="predicted"/>
<dbReference type="RefSeq" id="WP_053169067.1">
    <property type="nucleotide sequence ID" value="NZ_LGUV01000050.1"/>
</dbReference>
<accession>A0A0L8N156</accession>
<keyword evidence="2" id="KW-1003">Cell membrane</keyword>
<dbReference type="SUPFAM" id="SSF52540">
    <property type="entry name" value="P-loop containing nucleoside triphosphate hydrolases"/>
    <property type="match status" value="1"/>
</dbReference>
<feature type="domain" description="TraD/TraG TraM recognition site" evidence="7">
    <location>
        <begin position="405"/>
        <end position="523"/>
    </location>
</feature>
<keyword evidence="5 6" id="KW-0472">Membrane</keyword>
<comment type="subcellular location">
    <subcellularLocation>
        <location evidence="1">Cell membrane</location>
        <topology evidence="1">Multi-pass membrane protein</topology>
    </subcellularLocation>
</comment>
<dbReference type="InterPro" id="IPR032689">
    <property type="entry name" value="TraG-D_C"/>
</dbReference>
<dbReference type="OrthoDB" id="226701at2"/>
<comment type="caution">
    <text evidence="8">The sequence shown here is derived from an EMBL/GenBank/DDBJ whole genome shotgun (WGS) entry which is preliminary data.</text>
</comment>
<dbReference type="InterPro" id="IPR027417">
    <property type="entry name" value="P-loop_NTPase"/>
</dbReference>
<dbReference type="CDD" id="cd01127">
    <property type="entry name" value="TrwB_TraG_TraD_VirD4"/>
    <property type="match status" value="1"/>
</dbReference>
<dbReference type="PATRIC" id="fig|1961.12.peg.1733"/>
<dbReference type="InterPro" id="IPR051539">
    <property type="entry name" value="T4SS-coupling_protein"/>
</dbReference>
<keyword evidence="4 6" id="KW-1133">Transmembrane helix</keyword>
<evidence type="ECO:0000259" key="7">
    <source>
        <dbReference type="Pfam" id="PF12696"/>
    </source>
</evidence>
<evidence type="ECO:0000313" key="8">
    <source>
        <dbReference type="EMBL" id="KOG56411.1"/>
    </source>
</evidence>
<name>A0A0L8N156_STRVG</name>